<evidence type="ECO:0000313" key="13">
    <source>
        <dbReference type="Proteomes" id="UP000324585"/>
    </source>
</evidence>
<sequence length="299" mass="33930">MVGARYDKEWYRGNHLFPCGGRVIVGPKWPGLFLTLGLLLLGLGVGVATCAWMMLEQGPPSAPRPYRELGIGLVVPFVLMWMLALAFLVRVSLTDPGVVRSSETEPPGMRADGEQQGNRMRRLPVTIDGVLYKHRFCETCRIWRPLRCSHCAVCNACIDRFDHHCPWLAGCVGRRNYRHYVFFCFFTCMSCIIQMAIGIVQLTRPKCDESGDECLWLSWGVVTAILCVVEGGFFSMMTLSLVSYHTFLMWQNMTTKEHKQQGREHPEPERGWPSVKSILFGRLPPSAFEPLQSQKQNNL</sequence>
<comment type="similarity">
    <text evidence="10">Belongs to the DHHC palmitoyltransferase family.</text>
</comment>
<evidence type="ECO:0000256" key="6">
    <source>
        <dbReference type="ARBA" id="ARBA00023139"/>
    </source>
</evidence>
<evidence type="ECO:0000256" key="2">
    <source>
        <dbReference type="ARBA" id="ARBA00022679"/>
    </source>
</evidence>
<accession>A0A5J4Z7L7</accession>
<dbReference type="GO" id="GO:0005794">
    <property type="term" value="C:Golgi apparatus"/>
    <property type="evidence" value="ECO:0007669"/>
    <property type="project" value="TreeGrafter"/>
</dbReference>
<keyword evidence="4 10" id="KW-1133">Transmembrane helix</keyword>
<keyword evidence="3 10" id="KW-0812">Transmembrane</keyword>
<feature type="transmembrane region" description="Helical" evidence="10">
    <location>
        <begin position="215"/>
        <end position="244"/>
    </location>
</feature>
<evidence type="ECO:0000256" key="4">
    <source>
        <dbReference type="ARBA" id="ARBA00022989"/>
    </source>
</evidence>
<feature type="domain" description="Palmitoyltransferase DHHC" evidence="11">
    <location>
        <begin position="133"/>
        <end position="260"/>
    </location>
</feature>
<dbReference type="Proteomes" id="UP000324585">
    <property type="component" value="Unassembled WGS sequence"/>
</dbReference>
<dbReference type="EMBL" id="VRMN01000001">
    <property type="protein sequence ID" value="KAA8498994.1"/>
    <property type="molecule type" value="Genomic_DNA"/>
</dbReference>
<dbReference type="Pfam" id="PF01529">
    <property type="entry name" value="DHHC"/>
    <property type="match status" value="1"/>
</dbReference>
<evidence type="ECO:0000256" key="8">
    <source>
        <dbReference type="ARBA" id="ARBA00023315"/>
    </source>
</evidence>
<dbReference type="InterPro" id="IPR039859">
    <property type="entry name" value="PFA4/ZDH16/20/ERF2-like"/>
</dbReference>
<evidence type="ECO:0000256" key="5">
    <source>
        <dbReference type="ARBA" id="ARBA00023136"/>
    </source>
</evidence>
<dbReference type="PANTHER" id="PTHR22883:SF43">
    <property type="entry name" value="PALMITOYLTRANSFERASE APP"/>
    <property type="match status" value="1"/>
</dbReference>
<evidence type="ECO:0000259" key="11">
    <source>
        <dbReference type="Pfam" id="PF01529"/>
    </source>
</evidence>
<keyword evidence="6" id="KW-0564">Palmitate</keyword>
<gene>
    <name evidence="12" type="ORF">FVE85_6579</name>
</gene>
<comment type="caution">
    <text evidence="12">The sequence shown here is derived from an EMBL/GenBank/DDBJ whole genome shotgun (WGS) entry which is preliminary data.</text>
</comment>
<dbReference type="GO" id="GO:0006612">
    <property type="term" value="P:protein targeting to membrane"/>
    <property type="evidence" value="ECO:0007669"/>
    <property type="project" value="TreeGrafter"/>
</dbReference>
<dbReference type="OrthoDB" id="9909019at2759"/>
<organism evidence="12 13">
    <name type="scientific">Porphyridium purpureum</name>
    <name type="common">Red alga</name>
    <name type="synonym">Porphyridium cruentum</name>
    <dbReference type="NCBI Taxonomy" id="35688"/>
    <lineage>
        <taxon>Eukaryota</taxon>
        <taxon>Rhodophyta</taxon>
        <taxon>Bangiophyceae</taxon>
        <taxon>Porphyridiales</taxon>
        <taxon>Porphyridiaceae</taxon>
        <taxon>Porphyridium</taxon>
    </lineage>
</organism>
<dbReference type="GO" id="GO:0019706">
    <property type="term" value="F:protein-cysteine S-palmitoyltransferase activity"/>
    <property type="evidence" value="ECO:0007669"/>
    <property type="project" value="UniProtKB-EC"/>
</dbReference>
<evidence type="ECO:0000256" key="1">
    <source>
        <dbReference type="ARBA" id="ARBA00004127"/>
    </source>
</evidence>
<comment type="catalytic activity">
    <reaction evidence="9 10">
        <text>L-cysteinyl-[protein] + hexadecanoyl-CoA = S-hexadecanoyl-L-cysteinyl-[protein] + CoA</text>
        <dbReference type="Rhea" id="RHEA:36683"/>
        <dbReference type="Rhea" id="RHEA-COMP:10131"/>
        <dbReference type="Rhea" id="RHEA-COMP:11032"/>
        <dbReference type="ChEBI" id="CHEBI:29950"/>
        <dbReference type="ChEBI" id="CHEBI:57287"/>
        <dbReference type="ChEBI" id="CHEBI:57379"/>
        <dbReference type="ChEBI" id="CHEBI:74151"/>
        <dbReference type="EC" id="2.3.1.225"/>
    </reaction>
</comment>
<evidence type="ECO:0000313" key="12">
    <source>
        <dbReference type="EMBL" id="KAA8498994.1"/>
    </source>
</evidence>
<dbReference type="GO" id="GO:0005783">
    <property type="term" value="C:endoplasmic reticulum"/>
    <property type="evidence" value="ECO:0007669"/>
    <property type="project" value="TreeGrafter"/>
</dbReference>
<comment type="domain">
    <text evidence="10">The DHHC domain is required for palmitoyltransferase activity.</text>
</comment>
<dbReference type="OMA" id="CIAHPGR"/>
<feature type="transmembrane region" description="Helical" evidence="10">
    <location>
        <begin position="180"/>
        <end position="203"/>
    </location>
</feature>
<dbReference type="AlphaFoldDB" id="A0A5J4Z7L7"/>
<feature type="transmembrane region" description="Helical" evidence="10">
    <location>
        <begin position="32"/>
        <end position="54"/>
    </location>
</feature>
<keyword evidence="5 10" id="KW-0472">Membrane</keyword>
<dbReference type="InterPro" id="IPR001594">
    <property type="entry name" value="Palmitoyltrfase_DHHC"/>
</dbReference>
<evidence type="ECO:0000256" key="3">
    <source>
        <dbReference type="ARBA" id="ARBA00022692"/>
    </source>
</evidence>
<dbReference type="PANTHER" id="PTHR22883">
    <property type="entry name" value="ZINC FINGER DHHC DOMAIN CONTAINING PROTEIN"/>
    <property type="match status" value="1"/>
</dbReference>
<keyword evidence="8 10" id="KW-0012">Acyltransferase</keyword>
<keyword evidence="2 10" id="KW-0808">Transferase</keyword>
<dbReference type="EC" id="2.3.1.225" evidence="10"/>
<evidence type="ECO:0000256" key="7">
    <source>
        <dbReference type="ARBA" id="ARBA00023288"/>
    </source>
</evidence>
<reference evidence="13" key="1">
    <citation type="journal article" date="2019" name="Nat. Commun.">
        <title>Expansion of phycobilisome linker gene families in mesophilic red algae.</title>
        <authorList>
            <person name="Lee J."/>
            <person name="Kim D."/>
            <person name="Bhattacharya D."/>
            <person name="Yoon H.S."/>
        </authorList>
    </citation>
    <scope>NUCLEOTIDE SEQUENCE [LARGE SCALE GENOMIC DNA]</scope>
    <source>
        <strain evidence="13">CCMP 1328</strain>
    </source>
</reference>
<dbReference type="PROSITE" id="PS50216">
    <property type="entry name" value="DHHC"/>
    <property type="match status" value="1"/>
</dbReference>
<proteinExistence type="inferred from homology"/>
<evidence type="ECO:0000256" key="9">
    <source>
        <dbReference type="ARBA" id="ARBA00048048"/>
    </source>
</evidence>
<feature type="transmembrane region" description="Helical" evidence="10">
    <location>
        <begin position="74"/>
        <end position="93"/>
    </location>
</feature>
<evidence type="ECO:0000256" key="10">
    <source>
        <dbReference type="RuleBase" id="RU079119"/>
    </source>
</evidence>
<comment type="subcellular location">
    <subcellularLocation>
        <location evidence="1">Endomembrane system</location>
        <topology evidence="1">Multi-pass membrane protein</topology>
    </subcellularLocation>
</comment>
<keyword evidence="7" id="KW-0449">Lipoprotein</keyword>
<keyword evidence="13" id="KW-1185">Reference proteome</keyword>
<name>A0A5J4Z7L7_PORPP</name>
<protein>
    <recommendedName>
        <fullName evidence="10">Palmitoyltransferase</fullName>
        <ecNumber evidence="10">2.3.1.225</ecNumber>
    </recommendedName>
</protein>